<keyword evidence="2" id="KW-1185">Reference proteome</keyword>
<accession>A0A2P1PTC5</accession>
<proteinExistence type="predicted"/>
<dbReference type="RefSeq" id="WP_106892006.1">
    <property type="nucleotide sequence ID" value="NZ_CP027860.1"/>
</dbReference>
<evidence type="ECO:0000313" key="2">
    <source>
        <dbReference type="Proteomes" id="UP000241074"/>
    </source>
</evidence>
<protein>
    <recommendedName>
        <fullName evidence="3">Phytoene synthase</fullName>
    </recommendedName>
</protein>
<reference evidence="1 2" key="2">
    <citation type="submission" date="2018-03" db="EMBL/GenBank/DDBJ databases">
        <authorList>
            <person name="Keele B.F."/>
        </authorList>
    </citation>
    <scope>NUCLEOTIDE SEQUENCE [LARGE SCALE GENOMIC DNA]</scope>
    <source>
        <strain evidence="1 2">D13</strain>
    </source>
</reference>
<gene>
    <name evidence="1" type="ORF">C7S18_13150</name>
</gene>
<name>A0A2P1PTC5_9GAMM</name>
<evidence type="ECO:0008006" key="3">
    <source>
        <dbReference type="Google" id="ProtNLM"/>
    </source>
</evidence>
<dbReference type="AlphaFoldDB" id="A0A2P1PTC5"/>
<dbReference type="KEGG" id="xba:C7S18_13150"/>
<dbReference type="Proteomes" id="UP000241074">
    <property type="component" value="Chromosome"/>
</dbReference>
<evidence type="ECO:0000313" key="1">
    <source>
        <dbReference type="EMBL" id="AVP98086.1"/>
    </source>
</evidence>
<dbReference type="EMBL" id="CP027860">
    <property type="protein sequence ID" value="AVP98086.1"/>
    <property type="molecule type" value="Genomic_DNA"/>
</dbReference>
<reference evidence="1 2" key="1">
    <citation type="submission" date="2018-03" db="EMBL/GenBank/DDBJ databases">
        <title>Ahniella affigens gen. nov., sp. nov., a gammaproteobacterium isolated from sandy soil near a stream.</title>
        <authorList>
            <person name="Ko Y."/>
            <person name="Kim J.-H."/>
        </authorList>
    </citation>
    <scope>NUCLEOTIDE SEQUENCE [LARGE SCALE GENOMIC DNA]</scope>
    <source>
        <strain evidence="1 2">D13</strain>
    </source>
</reference>
<sequence length="240" mass="26499">MTDAAADIAEAWQQRWPALRLAHLFASGGESERGLRWALLVLECAAARFGVSDRRVASQKLQFWTEALDAAARGQARHPLLLGQTWPAATARLPELLHDDLERARPETLQQRLERLSQAVAQACPEPTEALLSLTLLASYYALAEQEQLPLAEPPLALLLSGGGADPRPYHELSSGLARALAPRWNAQPKASWQGRRGQRVLGLETLYWLGSDLFPEFEAGRLSALRRSWRAWRAASGLA</sequence>
<organism evidence="1 2">
    <name type="scientific">Ahniella affigens</name>
    <dbReference type="NCBI Taxonomy" id="2021234"/>
    <lineage>
        <taxon>Bacteria</taxon>
        <taxon>Pseudomonadati</taxon>
        <taxon>Pseudomonadota</taxon>
        <taxon>Gammaproteobacteria</taxon>
        <taxon>Lysobacterales</taxon>
        <taxon>Rhodanobacteraceae</taxon>
        <taxon>Ahniella</taxon>
    </lineage>
</organism>
<dbReference type="OrthoDB" id="5959054at2"/>